<keyword evidence="3" id="KW-0472">Membrane</keyword>
<feature type="coiled-coil region" evidence="1">
    <location>
        <begin position="349"/>
        <end position="436"/>
    </location>
</feature>
<comment type="caution">
    <text evidence="4">The sequence shown here is derived from an EMBL/GenBank/DDBJ whole genome shotgun (WGS) entry which is preliminary data.</text>
</comment>
<dbReference type="RefSeq" id="WP_317070666.1">
    <property type="nucleotide sequence ID" value="NZ_JAWHVN010000024.1"/>
</dbReference>
<protein>
    <submittedName>
        <fullName evidence="4">Uncharacterized protein</fullName>
    </submittedName>
</protein>
<evidence type="ECO:0000313" key="4">
    <source>
        <dbReference type="EMBL" id="MDV2618263.1"/>
    </source>
</evidence>
<feature type="region of interest" description="Disordered" evidence="2">
    <location>
        <begin position="185"/>
        <end position="245"/>
    </location>
</feature>
<dbReference type="EMBL" id="JAWHVN010000024">
    <property type="protein sequence ID" value="MDV2618263.1"/>
    <property type="molecule type" value="Genomic_DNA"/>
</dbReference>
<evidence type="ECO:0000256" key="3">
    <source>
        <dbReference type="SAM" id="Phobius"/>
    </source>
</evidence>
<keyword evidence="3" id="KW-1133">Transmembrane helix</keyword>
<feature type="compositionally biased region" description="Polar residues" evidence="2">
    <location>
        <begin position="220"/>
        <end position="241"/>
    </location>
</feature>
<name>A0ABD5GM15_9LACT</name>
<evidence type="ECO:0000313" key="5">
    <source>
        <dbReference type="Proteomes" id="UP001186159"/>
    </source>
</evidence>
<accession>A0ABD5GM15</accession>
<keyword evidence="3" id="KW-0812">Transmembrane</keyword>
<evidence type="ECO:0000256" key="1">
    <source>
        <dbReference type="SAM" id="Coils"/>
    </source>
</evidence>
<feature type="transmembrane region" description="Helical" evidence="3">
    <location>
        <begin position="562"/>
        <end position="584"/>
    </location>
</feature>
<reference evidence="4 5" key="1">
    <citation type="submission" date="2023-10" db="EMBL/GenBank/DDBJ databases">
        <title>Production of high quality cheese from raw caw milk (raw cheese).</title>
        <authorList>
            <person name="Samouris G."/>
        </authorList>
    </citation>
    <scope>NUCLEOTIDE SEQUENCE [LARGE SCALE GENOMIC DNA]</scope>
    <source>
        <strain evidence="4 5">MRS-5</strain>
    </source>
</reference>
<proteinExistence type="predicted"/>
<gene>
    <name evidence="4" type="ORF">RZO27_03840</name>
</gene>
<evidence type="ECO:0000256" key="2">
    <source>
        <dbReference type="SAM" id="MobiDB-lite"/>
    </source>
</evidence>
<organism evidence="4 5">
    <name type="scientific">Lactococcus lactis</name>
    <dbReference type="NCBI Taxonomy" id="1358"/>
    <lineage>
        <taxon>Bacteria</taxon>
        <taxon>Bacillati</taxon>
        <taxon>Bacillota</taxon>
        <taxon>Bacilli</taxon>
        <taxon>Lactobacillales</taxon>
        <taxon>Streptococcaceae</taxon>
        <taxon>Lactococcus</taxon>
    </lineage>
</organism>
<keyword evidence="1" id="KW-0175">Coiled coil</keyword>
<dbReference type="Proteomes" id="UP001186159">
    <property type="component" value="Unassembled WGS sequence"/>
</dbReference>
<sequence length="599" mass="68566">MALFNKKKQASVAFQDDYFLKIESLPSNHPFILAVKEQEGVELPYLTFAAFEVRANHWLDQRQTIEESLDLGRVEVTYQNEGQLSQEEEGFIEQLVIKEGYATVLQVISETVFNHNAFDPFTFDQKKSYLLDLFEAWGKSLSCKGDVLFLPEFPKQEAEGLEYITIEMAEDFPYHRFKAVPEEHSESEGAEAVVSSNHKEEINASDFPDKNAENNELVFGTSNNNEVPVTPSQNQSSSNIGETKKPVPAISLKSLDKFEIVQDPQGVEKDLNAYRQRYNREIEAIDEKIQPLQKAVINRRLSILEVSEKQQIALQLQKQDNRAQIKSKILNSERQTFSKAEQKLKLSLNEEKQLLLDEAKRTYEAQIQKINVESNQRWNQELEKLQKSHLSLTQEKLKNQLVEVEQKLERFVSGELSLLQEKLRKKQLLLEKEATEALHIQNQAVNSYYSQLLDQRRVELLEQSHAIPSKLSEFDNEATAPVEEKHVSVVDSTQQQKPHSLKYKVRSKATPVNENTDKDTWVDKYKDKERNPDLISLEGNKIENQKHGRDFGKNSLSKLKHYALVALILLGIGGAGYITGYSALQSIQGNQAPPTHETK</sequence>
<feature type="compositionally biased region" description="Basic and acidic residues" evidence="2">
    <location>
        <begin position="197"/>
        <end position="213"/>
    </location>
</feature>
<dbReference type="AlphaFoldDB" id="A0ABD5GM15"/>